<name>A0A543AIE1_9MICC</name>
<dbReference type="InterPro" id="IPR002793">
    <property type="entry name" value="Endonuclease_NucS"/>
</dbReference>
<comment type="subcellular location">
    <subcellularLocation>
        <location evidence="6">Cytoplasm</location>
    </subcellularLocation>
</comment>
<dbReference type="CDD" id="cd22341">
    <property type="entry name" value="NucS-like"/>
    <property type="match status" value="1"/>
</dbReference>
<dbReference type="GO" id="GO:0005737">
    <property type="term" value="C:cytoplasm"/>
    <property type="evidence" value="ECO:0007669"/>
    <property type="project" value="UniProtKB-SubCell"/>
</dbReference>
<evidence type="ECO:0000256" key="1">
    <source>
        <dbReference type="ARBA" id="ARBA00022490"/>
    </source>
</evidence>
<gene>
    <name evidence="6" type="primary">nucS</name>
    <name evidence="9" type="ORF">FB556_0989</name>
</gene>
<dbReference type="Pfam" id="PF01939">
    <property type="entry name" value="NucS_C"/>
    <property type="match status" value="1"/>
</dbReference>
<keyword evidence="3 6" id="KW-0255">Endonuclease</keyword>
<evidence type="ECO:0000256" key="6">
    <source>
        <dbReference type="HAMAP-Rule" id="MF_00722"/>
    </source>
</evidence>
<evidence type="ECO:0000313" key="9">
    <source>
        <dbReference type="EMBL" id="TQL72344.1"/>
    </source>
</evidence>
<feature type="domain" description="Endonuclease NucS N-terminal PH-like" evidence="8">
    <location>
        <begin position="120"/>
        <end position="224"/>
    </location>
</feature>
<dbReference type="PANTHER" id="PTHR38814:SF1">
    <property type="entry name" value="ENDONUCLEASE NUCS"/>
    <property type="match status" value="1"/>
</dbReference>
<dbReference type="Proteomes" id="UP000319746">
    <property type="component" value="Unassembled WGS sequence"/>
</dbReference>
<dbReference type="InterPro" id="IPR011856">
    <property type="entry name" value="tRNA_endonuc-like_dom_sf"/>
</dbReference>
<evidence type="ECO:0000313" key="10">
    <source>
        <dbReference type="Proteomes" id="UP000319746"/>
    </source>
</evidence>
<dbReference type="Gene3D" id="2.70.180.20">
    <property type="match status" value="1"/>
</dbReference>
<dbReference type="InterPro" id="IPR048301">
    <property type="entry name" value="NucS_C"/>
</dbReference>
<dbReference type="GO" id="GO:0003677">
    <property type="term" value="F:DNA binding"/>
    <property type="evidence" value="ECO:0007669"/>
    <property type="project" value="UniProtKB-KW"/>
</dbReference>
<dbReference type="PANTHER" id="PTHR38814">
    <property type="entry name" value="ENDONUCLEASE NUCS"/>
    <property type="match status" value="1"/>
</dbReference>
<dbReference type="Pfam" id="PF21003">
    <property type="entry name" value="NucS_N"/>
    <property type="match status" value="1"/>
</dbReference>
<comment type="function">
    <text evidence="6">Cleaves both 3' and 5' ssDNA extremities of branched DNA structures.</text>
</comment>
<sequence length="351" mass="38237">MTTLLPGVVITHKPVRTPRHYVGLALRNGTQTPGTRVDFHCAPSLDLPDVPSTIKGVFVCVVGVESGSMQFTDGPGSSAALGMLVTTALIFASHDPYCHILAESACCTMNQQLPSRLMPVMRLVIAECSVTYAGRLNAYLPPAKRLIMFKADGAVLIHSDGGSYKPLNWMTPPARVIVSEPSETQQHEGIETVWTVQSQKSDDRLIISIYAIEHDSSHELGVDPGLVKDGVEADLQRLLAEQIHLLGSGYQLIRREYMTAIGPVDILAKNGTGETVAVELKRRGDIDGVEQLSRYVELLNRDPLLAPVHGVFAAQQIKPQARVLAEDRGFSTVTLDYDAMRGVDDVDSRLF</sequence>
<keyword evidence="10" id="KW-1185">Reference proteome</keyword>
<evidence type="ECO:0000256" key="5">
    <source>
        <dbReference type="ARBA" id="ARBA00023125"/>
    </source>
</evidence>
<dbReference type="GO" id="GO:0000014">
    <property type="term" value="F:single-stranded DNA endodeoxyribonuclease activity"/>
    <property type="evidence" value="ECO:0007669"/>
    <property type="project" value="UniProtKB-UniRule"/>
</dbReference>
<dbReference type="InterPro" id="IPR048302">
    <property type="entry name" value="NucS_N"/>
</dbReference>
<feature type="domain" description="Endonuclease NucS C-terminal" evidence="7">
    <location>
        <begin position="231"/>
        <end position="349"/>
    </location>
</feature>
<dbReference type="Gene3D" id="3.40.1350.10">
    <property type="match status" value="1"/>
</dbReference>
<comment type="caution">
    <text evidence="9">The sequence shown here is derived from an EMBL/GenBank/DDBJ whole genome shotgun (WGS) entry which is preliminary data.</text>
</comment>
<keyword evidence="5 6" id="KW-0238">DNA-binding</keyword>
<evidence type="ECO:0000256" key="2">
    <source>
        <dbReference type="ARBA" id="ARBA00022722"/>
    </source>
</evidence>
<evidence type="ECO:0000259" key="7">
    <source>
        <dbReference type="Pfam" id="PF01939"/>
    </source>
</evidence>
<evidence type="ECO:0000259" key="8">
    <source>
        <dbReference type="Pfam" id="PF21003"/>
    </source>
</evidence>
<dbReference type="InterPro" id="IPR049173">
    <property type="entry name" value="NucS_N_sf"/>
</dbReference>
<evidence type="ECO:0000256" key="3">
    <source>
        <dbReference type="ARBA" id="ARBA00022759"/>
    </source>
</evidence>
<dbReference type="EC" id="3.1.-.-" evidence="6"/>
<dbReference type="AlphaFoldDB" id="A0A543AIE1"/>
<protein>
    <recommendedName>
        <fullName evidence="6">Endonuclease NucS</fullName>
        <ecNumber evidence="6">3.1.-.-</ecNumber>
    </recommendedName>
</protein>
<dbReference type="NCBIfam" id="NF002876">
    <property type="entry name" value="PRK03298.1"/>
    <property type="match status" value="1"/>
</dbReference>
<accession>A0A543AIE1</accession>
<keyword evidence="1 6" id="KW-0963">Cytoplasm</keyword>
<organism evidence="9 10">
    <name type="scientific">Enteractinococcus coprophilus</name>
    <dbReference type="NCBI Taxonomy" id="1027633"/>
    <lineage>
        <taxon>Bacteria</taxon>
        <taxon>Bacillati</taxon>
        <taxon>Actinomycetota</taxon>
        <taxon>Actinomycetes</taxon>
        <taxon>Micrococcales</taxon>
        <taxon>Micrococcaceae</taxon>
    </lineage>
</organism>
<keyword evidence="4 6" id="KW-0378">Hydrolase</keyword>
<proteinExistence type="inferred from homology"/>
<comment type="similarity">
    <text evidence="6">Belongs to the NucS endonuclease family.</text>
</comment>
<keyword evidence="2 6" id="KW-0540">Nuclease</keyword>
<dbReference type="HAMAP" id="MF_00722">
    <property type="entry name" value="NucS"/>
    <property type="match status" value="1"/>
</dbReference>
<dbReference type="EMBL" id="VFOU01000002">
    <property type="protein sequence ID" value="TQL72344.1"/>
    <property type="molecule type" value="Genomic_DNA"/>
</dbReference>
<reference evidence="9 10" key="1">
    <citation type="submission" date="2019-06" db="EMBL/GenBank/DDBJ databases">
        <title>Sequencing the genomes of 1000 actinobacteria strains.</title>
        <authorList>
            <person name="Klenk H.-P."/>
        </authorList>
    </citation>
    <scope>NUCLEOTIDE SEQUENCE [LARGE SCALE GENOMIC DNA]</scope>
    <source>
        <strain evidence="9 10">DSM 24083</strain>
    </source>
</reference>
<evidence type="ECO:0000256" key="4">
    <source>
        <dbReference type="ARBA" id="ARBA00022801"/>
    </source>
</evidence>